<gene>
    <name evidence="1" type="ORF">ALECFALPRED_009148</name>
</gene>
<dbReference type="PANTHER" id="PTHR40788">
    <property type="entry name" value="CLR5 DOMAIN-CONTAINING PROTEIN-RELATED"/>
    <property type="match status" value="1"/>
</dbReference>
<dbReference type="Proteomes" id="UP000664203">
    <property type="component" value="Unassembled WGS sequence"/>
</dbReference>
<reference evidence="1" key="1">
    <citation type="submission" date="2021-03" db="EMBL/GenBank/DDBJ databases">
        <authorList>
            <person name="Tagirdzhanova G."/>
        </authorList>
    </citation>
    <scope>NUCLEOTIDE SEQUENCE</scope>
</reference>
<dbReference type="OrthoDB" id="2922289at2759"/>
<name>A0A8H3J6A9_9LECA</name>
<dbReference type="AlphaFoldDB" id="A0A8H3J6A9"/>
<comment type="caution">
    <text evidence="1">The sequence shown here is derived from an EMBL/GenBank/DDBJ whole genome shotgun (WGS) entry which is preliminary data.</text>
</comment>
<accession>A0A8H3J6A9</accession>
<dbReference type="PANTHER" id="PTHR40788:SF2">
    <property type="entry name" value="CLR5 DOMAIN-CONTAINING PROTEIN"/>
    <property type="match status" value="1"/>
</dbReference>
<evidence type="ECO:0000313" key="1">
    <source>
        <dbReference type="EMBL" id="CAF9941457.1"/>
    </source>
</evidence>
<sequence>MIYHLSINWERVITGVVYSIYRDVILWDTVWNALQGLENLRQHYESSILVAQRLPKDYRQALSHFTHLLNEVIEGMKKRLHLTSADCPPFRHYFIKQVQGPDDPFIRVKARTNVNDHLWWLLEQLQRDDRVEICGLPSLLDETERLVGSDSKQREQLSPRMARALSDLSILAGLQRQIALSSPGGLIASAVPPPELSSRMVETMKPVWSVWQTTMLDMRVGKFGLDLNLFSYPADKRQNAKLRRKCAVQRKIWICFWQRSNVISDRDLALADATMSKSFEVSKRNFRVFSMLFPQPYEGAVQGESPGNDFLRAMTSLGFAVQKLDGSAWLFSPALEPAE</sequence>
<organism evidence="1 2">
    <name type="scientific">Alectoria fallacina</name>
    <dbReference type="NCBI Taxonomy" id="1903189"/>
    <lineage>
        <taxon>Eukaryota</taxon>
        <taxon>Fungi</taxon>
        <taxon>Dikarya</taxon>
        <taxon>Ascomycota</taxon>
        <taxon>Pezizomycotina</taxon>
        <taxon>Lecanoromycetes</taxon>
        <taxon>OSLEUM clade</taxon>
        <taxon>Lecanoromycetidae</taxon>
        <taxon>Lecanorales</taxon>
        <taxon>Lecanorineae</taxon>
        <taxon>Parmeliaceae</taxon>
        <taxon>Alectoria</taxon>
    </lineage>
</organism>
<keyword evidence="2" id="KW-1185">Reference proteome</keyword>
<proteinExistence type="predicted"/>
<dbReference type="EMBL" id="CAJPDR010000660">
    <property type="protein sequence ID" value="CAF9941457.1"/>
    <property type="molecule type" value="Genomic_DNA"/>
</dbReference>
<evidence type="ECO:0000313" key="2">
    <source>
        <dbReference type="Proteomes" id="UP000664203"/>
    </source>
</evidence>
<protein>
    <submittedName>
        <fullName evidence="1">Uncharacterized protein</fullName>
    </submittedName>
</protein>